<dbReference type="Proteomes" id="UP000266861">
    <property type="component" value="Unassembled WGS sequence"/>
</dbReference>
<dbReference type="OrthoDB" id="286301at2759"/>
<reference evidence="4 5" key="1">
    <citation type="submission" date="2018-08" db="EMBL/GenBank/DDBJ databases">
        <title>Genome and evolution of the arbuscular mycorrhizal fungus Diversispora epigaea (formerly Glomus versiforme) and its bacterial endosymbionts.</title>
        <authorList>
            <person name="Sun X."/>
            <person name="Fei Z."/>
            <person name="Harrison M."/>
        </authorList>
    </citation>
    <scope>NUCLEOTIDE SEQUENCE [LARGE SCALE GENOMIC DNA]</scope>
    <source>
        <strain evidence="4 5">IT104</strain>
    </source>
</reference>
<dbReference type="PANTHER" id="PTHR10900:SF77">
    <property type="entry name" value="FI19380P1"/>
    <property type="match status" value="1"/>
</dbReference>
<feature type="transmembrane region" description="Helical" evidence="2">
    <location>
        <begin position="379"/>
        <end position="400"/>
    </location>
</feature>
<proteinExistence type="predicted"/>
<dbReference type="InterPro" id="IPR000782">
    <property type="entry name" value="FAS1_domain"/>
</dbReference>
<evidence type="ECO:0000313" key="5">
    <source>
        <dbReference type="Proteomes" id="UP000266861"/>
    </source>
</evidence>
<protein>
    <recommendedName>
        <fullName evidence="3">FAS1 domain-containing protein</fullName>
    </recommendedName>
</protein>
<dbReference type="InterPro" id="IPR050904">
    <property type="entry name" value="Adhesion/Biosynth-related"/>
</dbReference>
<evidence type="ECO:0000259" key="3">
    <source>
        <dbReference type="PROSITE" id="PS50213"/>
    </source>
</evidence>
<sequence>MKSLNLLRINSNLYMIFLISLINVLPLINAQTSTPLSITPPAITTTTTSSSTSTTTTPTPTSYPTDSIYQNLFNMRLIYLYNLLNNNPDTELENLRTLYNGRLNLTLFAPPDNLSSYNVTQLDNILRYNTVNGSLASNTLSGKQFHRTILTSSDLVQLPKGESQYIMTNKTDNIIYLNTGNKIEAKVITADIVCSNGMLYIIDNVILPPGDFNFVMNNHNFTSSYNAFNITNLIPTIESTVGITILVANNAAFESGPNFFDYNSSYQLSVSSLHIITQVIHSTEFKTLNNYETLNGGTVEVLISSINGEITIGGAKIISSDILIKNGVIHVIDQIITSNVTTTTNTPTSKATVSSATPTPEVTFSNDTSGSSLDKKSKIGIGLGVGCFGIVVLLFSILLIKWYRAKRSKNKPTAAVAMEA</sequence>
<dbReference type="GO" id="GO:0005615">
    <property type="term" value="C:extracellular space"/>
    <property type="evidence" value="ECO:0007669"/>
    <property type="project" value="TreeGrafter"/>
</dbReference>
<accession>A0A397GZ90</accession>
<feature type="region of interest" description="Disordered" evidence="1">
    <location>
        <begin position="39"/>
        <end position="62"/>
    </location>
</feature>
<keyword evidence="2" id="KW-0812">Transmembrane</keyword>
<keyword evidence="2" id="KW-1133">Transmembrane helix</keyword>
<dbReference type="PROSITE" id="PS50213">
    <property type="entry name" value="FAS1"/>
    <property type="match status" value="2"/>
</dbReference>
<dbReference type="InterPro" id="IPR036378">
    <property type="entry name" value="FAS1_dom_sf"/>
</dbReference>
<dbReference type="SUPFAM" id="SSF82153">
    <property type="entry name" value="FAS1 domain"/>
    <property type="match status" value="2"/>
</dbReference>
<gene>
    <name evidence="4" type="ORF">Glove_423g54</name>
</gene>
<comment type="caution">
    <text evidence="4">The sequence shown here is derived from an EMBL/GenBank/DDBJ whole genome shotgun (WGS) entry which is preliminary data.</text>
</comment>
<evidence type="ECO:0000256" key="1">
    <source>
        <dbReference type="SAM" id="MobiDB-lite"/>
    </source>
</evidence>
<feature type="domain" description="FAS1" evidence="3">
    <location>
        <begin position="64"/>
        <end position="206"/>
    </location>
</feature>
<feature type="domain" description="FAS1" evidence="3">
    <location>
        <begin position="208"/>
        <end position="336"/>
    </location>
</feature>
<organism evidence="4 5">
    <name type="scientific">Diversispora epigaea</name>
    <dbReference type="NCBI Taxonomy" id="1348612"/>
    <lineage>
        <taxon>Eukaryota</taxon>
        <taxon>Fungi</taxon>
        <taxon>Fungi incertae sedis</taxon>
        <taxon>Mucoromycota</taxon>
        <taxon>Glomeromycotina</taxon>
        <taxon>Glomeromycetes</taxon>
        <taxon>Diversisporales</taxon>
        <taxon>Diversisporaceae</taxon>
        <taxon>Diversispora</taxon>
    </lineage>
</organism>
<feature type="transmembrane region" description="Helical" evidence="2">
    <location>
        <begin position="12"/>
        <end position="30"/>
    </location>
</feature>
<dbReference type="Gene3D" id="2.30.180.10">
    <property type="entry name" value="FAS1 domain"/>
    <property type="match status" value="2"/>
</dbReference>
<name>A0A397GZ90_9GLOM</name>
<keyword evidence="2" id="KW-0472">Membrane</keyword>
<dbReference type="AlphaFoldDB" id="A0A397GZ90"/>
<dbReference type="PANTHER" id="PTHR10900">
    <property type="entry name" value="PERIOSTIN-RELATED"/>
    <property type="match status" value="1"/>
</dbReference>
<feature type="compositionally biased region" description="Polar residues" evidence="1">
    <location>
        <begin position="355"/>
        <end position="372"/>
    </location>
</feature>
<evidence type="ECO:0000256" key="2">
    <source>
        <dbReference type="SAM" id="Phobius"/>
    </source>
</evidence>
<dbReference type="EMBL" id="PQFF01000374">
    <property type="protein sequence ID" value="RHZ54784.1"/>
    <property type="molecule type" value="Genomic_DNA"/>
</dbReference>
<feature type="region of interest" description="Disordered" evidence="1">
    <location>
        <begin position="346"/>
        <end position="373"/>
    </location>
</feature>
<dbReference type="STRING" id="1348612.A0A397GZ90"/>
<keyword evidence="5" id="KW-1185">Reference proteome</keyword>
<dbReference type="Pfam" id="PF02469">
    <property type="entry name" value="Fasciclin"/>
    <property type="match status" value="2"/>
</dbReference>
<dbReference type="SMART" id="SM00554">
    <property type="entry name" value="FAS1"/>
    <property type="match status" value="2"/>
</dbReference>
<evidence type="ECO:0000313" key="4">
    <source>
        <dbReference type="EMBL" id="RHZ54784.1"/>
    </source>
</evidence>